<evidence type="ECO:0000259" key="14">
    <source>
        <dbReference type="Pfam" id="PF00593"/>
    </source>
</evidence>
<keyword evidence="3 11" id="KW-0813">Transport</keyword>
<keyword evidence="9 16" id="KW-0675">Receptor</keyword>
<comment type="similarity">
    <text evidence="2">Belongs to the TonB-dependent receptor family. Hemoglobin/haptoglobin binding protein subfamily.</text>
</comment>
<dbReference type="Pfam" id="PF00593">
    <property type="entry name" value="TonB_dep_Rec_b-barrel"/>
    <property type="match status" value="1"/>
</dbReference>
<dbReference type="InterPro" id="IPR012910">
    <property type="entry name" value="Plug_dom"/>
</dbReference>
<evidence type="ECO:0000256" key="6">
    <source>
        <dbReference type="ARBA" id="ARBA00022729"/>
    </source>
</evidence>
<feature type="domain" description="TonB-dependent receptor plug" evidence="15">
    <location>
        <begin position="41"/>
        <end position="151"/>
    </location>
</feature>
<dbReference type="PANTHER" id="PTHR30069">
    <property type="entry name" value="TONB-DEPENDENT OUTER MEMBRANE RECEPTOR"/>
    <property type="match status" value="1"/>
</dbReference>
<evidence type="ECO:0000256" key="8">
    <source>
        <dbReference type="ARBA" id="ARBA00023136"/>
    </source>
</evidence>
<protein>
    <submittedName>
        <fullName evidence="17">Ligand-gated channel</fullName>
    </submittedName>
    <submittedName>
        <fullName evidence="16">TonB-dependent hemoglobin/transferrin/lactoferrin family receptor</fullName>
    </submittedName>
</protein>
<dbReference type="GO" id="GO:0015232">
    <property type="term" value="F:heme transmembrane transporter activity"/>
    <property type="evidence" value="ECO:0007669"/>
    <property type="project" value="InterPro"/>
</dbReference>
<dbReference type="InterPro" id="IPR010949">
    <property type="entry name" value="TonB_Hb/transfer/lactofer_rcpt"/>
</dbReference>
<keyword evidence="5 11" id="KW-0812">Transmembrane</keyword>
<evidence type="ECO:0000256" key="11">
    <source>
        <dbReference type="PROSITE-ProRule" id="PRU01360"/>
    </source>
</evidence>
<keyword evidence="4 11" id="KW-1134">Transmembrane beta strand</keyword>
<name>A0A178J8Y4_9VIBR</name>
<evidence type="ECO:0000313" key="16">
    <source>
        <dbReference type="EMBL" id="MDC5738793.1"/>
    </source>
</evidence>
<dbReference type="SUPFAM" id="SSF56935">
    <property type="entry name" value="Porins"/>
    <property type="match status" value="1"/>
</dbReference>
<evidence type="ECO:0000256" key="12">
    <source>
        <dbReference type="RuleBase" id="RU003357"/>
    </source>
</evidence>
<dbReference type="InterPro" id="IPR037066">
    <property type="entry name" value="Plug_dom_sf"/>
</dbReference>
<dbReference type="InterPro" id="IPR000531">
    <property type="entry name" value="Beta-barrel_TonB"/>
</dbReference>
<dbReference type="GeneID" id="78078573"/>
<evidence type="ECO:0000256" key="2">
    <source>
        <dbReference type="ARBA" id="ARBA00008143"/>
    </source>
</evidence>
<feature type="domain" description="TonB-dependent receptor-like beta-barrel" evidence="14">
    <location>
        <begin position="243"/>
        <end position="679"/>
    </location>
</feature>
<dbReference type="InterPro" id="IPR039426">
    <property type="entry name" value="TonB-dep_rcpt-like"/>
</dbReference>
<accession>A0A178J8Y4</accession>
<keyword evidence="19" id="KW-1185">Reference proteome</keyword>
<evidence type="ECO:0000256" key="7">
    <source>
        <dbReference type="ARBA" id="ARBA00023077"/>
    </source>
</evidence>
<keyword evidence="7 12" id="KW-0798">TonB box</keyword>
<gene>
    <name evidence="17" type="ORF">AZ468_22840</name>
    <name evidence="16" type="ORF">OPW20_01880</name>
</gene>
<evidence type="ECO:0000256" key="4">
    <source>
        <dbReference type="ARBA" id="ARBA00022452"/>
    </source>
</evidence>
<dbReference type="GO" id="GO:0015344">
    <property type="term" value="F:siderophore uptake transmembrane transporter activity"/>
    <property type="evidence" value="ECO:0007669"/>
    <property type="project" value="TreeGrafter"/>
</dbReference>
<evidence type="ECO:0000256" key="1">
    <source>
        <dbReference type="ARBA" id="ARBA00004571"/>
    </source>
</evidence>
<dbReference type="Gene3D" id="2.170.130.10">
    <property type="entry name" value="TonB-dependent receptor, plug domain"/>
    <property type="match status" value="1"/>
</dbReference>
<keyword evidence="8 11" id="KW-0472">Membrane</keyword>
<organism evidence="17 18">
    <name type="scientific">Vibrio europaeus</name>
    <dbReference type="NCBI Taxonomy" id="300876"/>
    <lineage>
        <taxon>Bacteria</taxon>
        <taxon>Pseudomonadati</taxon>
        <taxon>Pseudomonadota</taxon>
        <taxon>Gammaproteobacteria</taxon>
        <taxon>Vibrionales</taxon>
        <taxon>Vibrionaceae</taxon>
        <taxon>Vibrio</taxon>
        <taxon>Vibrio oreintalis group</taxon>
    </lineage>
</organism>
<evidence type="ECO:0000256" key="10">
    <source>
        <dbReference type="ARBA" id="ARBA00023237"/>
    </source>
</evidence>
<comment type="subcellular location">
    <subcellularLocation>
        <location evidence="1 11">Cell outer membrane</location>
        <topology evidence="1 11">Multi-pass membrane protein</topology>
    </subcellularLocation>
</comment>
<dbReference type="GO" id="GO:0009279">
    <property type="term" value="C:cell outer membrane"/>
    <property type="evidence" value="ECO:0007669"/>
    <property type="project" value="UniProtKB-SubCell"/>
</dbReference>
<evidence type="ECO:0000313" key="17">
    <source>
        <dbReference type="EMBL" id="OAM98351.1"/>
    </source>
</evidence>
<evidence type="ECO:0000313" key="18">
    <source>
        <dbReference type="Proteomes" id="UP000094761"/>
    </source>
</evidence>
<feature type="chain" id="PRO_5044550534" evidence="13">
    <location>
        <begin position="22"/>
        <end position="718"/>
    </location>
</feature>
<dbReference type="RefSeq" id="WP_069669496.1">
    <property type="nucleotide sequence ID" value="NZ_JAPFIM010000018.1"/>
</dbReference>
<dbReference type="PANTHER" id="PTHR30069:SF29">
    <property type="entry name" value="HEMOGLOBIN AND HEMOGLOBIN-HAPTOGLOBIN-BINDING PROTEIN 1-RELATED"/>
    <property type="match status" value="1"/>
</dbReference>
<dbReference type="EMBL" id="LUAX01000007">
    <property type="protein sequence ID" value="OAM98351.1"/>
    <property type="molecule type" value="Genomic_DNA"/>
</dbReference>
<dbReference type="NCBIfam" id="TIGR01785">
    <property type="entry name" value="TonB-hemin"/>
    <property type="match status" value="1"/>
</dbReference>
<dbReference type="OrthoDB" id="9764669at2"/>
<dbReference type="NCBIfam" id="TIGR01786">
    <property type="entry name" value="TonB-hemlactrns"/>
    <property type="match status" value="1"/>
</dbReference>
<dbReference type="GO" id="GO:0044718">
    <property type="term" value="P:siderophore transmembrane transport"/>
    <property type="evidence" value="ECO:0007669"/>
    <property type="project" value="TreeGrafter"/>
</dbReference>
<dbReference type="InterPro" id="IPR011276">
    <property type="entry name" value="TonB_haem/Hb_rcpt"/>
</dbReference>
<evidence type="ECO:0000256" key="3">
    <source>
        <dbReference type="ARBA" id="ARBA00022448"/>
    </source>
</evidence>
<dbReference type="Gene3D" id="2.40.170.20">
    <property type="entry name" value="TonB-dependent receptor, beta-barrel domain"/>
    <property type="match status" value="1"/>
</dbReference>
<sequence>MYKKTFLSASIVLALASTAHAEEYALFDEVVVSATRTEQSKADVSSSIETVSAEEIDNTLSTDVKQALKYTPGVNAQGSGRFGISGFNIRGMEQSRIKVMVDDVQQPVPYNSGGGTQAKHQNTFEIDTLHSIEVNKGASSSLYGSDALGGTVLLRTKNPDDILITDGDEHRFGIKTGYTSADETFKTTGTWAMRKDKLETLLMLTYADGNETKKHGDGADIEGDDRGAANPADKKVQNLLAKAYYQLNEQHRLGLTVEHHDFKYEETDLEKLSSTPPYNYSNAFNDDNNKRTRVTLEHEWMLNAAIADQLNWSLSYQDSQSVNDNGDTTDAKGKRVRVRDTQDNSIQFNSQLNKIIENDSSTHEVTYGLSYIKNDFELSNTDYFLDSGTSAPSTKGTSPNATLTQWGAFVQDNVFLMDEKLVVTGGLRFDSFESNPEQTPSYTSTVSKNSDSAITGNIGTVYHLTDKFSTFAKISTGFKAPTVYDLYYLYDEGAIVEPNPDLKAESSISYEVGFRGNNEFGRFELATYFNQYDNFIETVATGSNGSKTIYTNKNLDKVEIYGAELSSTLLMDKAFDLPEGTYTKLSIAYSEGKDKKTGEAINSVAPLTSIVGLGYDNPNQTYGGVMNITMVAAKTDWTSMTDRMGNSVENVDVNGYTVVDLTAYYRPMQDLTLRAGLFNALDKKYHLYDDLSGKSSVSNMDYYSQPGRNWGVSLDYQF</sequence>
<dbReference type="PROSITE" id="PS52016">
    <property type="entry name" value="TONB_DEPENDENT_REC_3"/>
    <property type="match status" value="1"/>
</dbReference>
<evidence type="ECO:0000256" key="9">
    <source>
        <dbReference type="ARBA" id="ARBA00023170"/>
    </source>
</evidence>
<evidence type="ECO:0000313" key="19">
    <source>
        <dbReference type="Proteomes" id="UP001150001"/>
    </source>
</evidence>
<reference evidence="17 18" key="1">
    <citation type="submission" date="2016-03" db="EMBL/GenBank/DDBJ databases">
        <title>Draft genome sequence of the Vibrio tubiashii subs. europaeus.</title>
        <authorList>
            <person name="Spinard E."/>
            <person name="Dubert J."/>
            <person name="Nelson D.R."/>
            <person name="Barja J.L."/>
        </authorList>
    </citation>
    <scope>NUCLEOTIDE SEQUENCE [LARGE SCALE GENOMIC DNA]</scope>
    <source>
        <strain evidence="18">PP-638</strain>
        <strain evidence="17">PP2-638</strain>
    </source>
</reference>
<dbReference type="Proteomes" id="UP001150001">
    <property type="component" value="Unassembled WGS sequence"/>
</dbReference>
<dbReference type="Proteomes" id="UP000094761">
    <property type="component" value="Unassembled WGS sequence"/>
</dbReference>
<evidence type="ECO:0000256" key="13">
    <source>
        <dbReference type="SAM" id="SignalP"/>
    </source>
</evidence>
<proteinExistence type="inferred from homology"/>
<dbReference type="CDD" id="cd01347">
    <property type="entry name" value="ligand_gated_channel"/>
    <property type="match status" value="1"/>
</dbReference>
<reference evidence="16" key="2">
    <citation type="submission" date="2022-11" db="EMBL/GenBank/DDBJ databases">
        <title>Role of the vibriolysin VemA secreted by the emergent pathogen Vibrio europaeus in the colonization of Manila clam mucus.</title>
        <authorList>
            <person name="Martinez C."/>
            <person name="Rodriguez S."/>
            <person name="Vences A."/>
            <person name="Barja J.L."/>
            <person name="Toranzo A.E."/>
            <person name="Dubert J."/>
        </authorList>
    </citation>
    <scope>NUCLEOTIDE SEQUENCE</scope>
    <source>
        <strain evidence="16">3454</strain>
    </source>
</reference>
<dbReference type="EMBL" id="JAPFIT010000010">
    <property type="protein sequence ID" value="MDC5738793.1"/>
    <property type="molecule type" value="Genomic_DNA"/>
</dbReference>
<keyword evidence="10 11" id="KW-0998">Cell outer membrane</keyword>
<dbReference type="Pfam" id="PF07715">
    <property type="entry name" value="Plug"/>
    <property type="match status" value="1"/>
</dbReference>
<feature type="signal peptide" evidence="13">
    <location>
        <begin position="1"/>
        <end position="21"/>
    </location>
</feature>
<keyword evidence="6 13" id="KW-0732">Signal</keyword>
<evidence type="ECO:0000256" key="5">
    <source>
        <dbReference type="ARBA" id="ARBA00022692"/>
    </source>
</evidence>
<dbReference type="AlphaFoldDB" id="A0A178J8Y4"/>
<comment type="caution">
    <text evidence="17">The sequence shown here is derived from an EMBL/GenBank/DDBJ whole genome shotgun (WGS) entry which is preliminary data.</text>
</comment>
<dbReference type="InterPro" id="IPR036942">
    <property type="entry name" value="Beta-barrel_TonB_sf"/>
</dbReference>
<evidence type="ECO:0000259" key="15">
    <source>
        <dbReference type="Pfam" id="PF07715"/>
    </source>
</evidence>